<dbReference type="PANTHER" id="PTHR43000">
    <property type="entry name" value="DTDP-D-GLUCOSE 4,6-DEHYDRATASE-RELATED"/>
    <property type="match status" value="1"/>
</dbReference>
<evidence type="ECO:0000259" key="1">
    <source>
        <dbReference type="Pfam" id="PF16363"/>
    </source>
</evidence>
<dbReference type="RefSeq" id="WP_166589816.1">
    <property type="nucleotide sequence ID" value="NZ_CP090311.1"/>
</dbReference>
<comment type="caution">
    <text evidence="2">The sequence shown here is derived from an EMBL/GenBank/DDBJ whole genome shotgun (WGS) entry which is preliminary data.</text>
</comment>
<dbReference type="InterPro" id="IPR016040">
    <property type="entry name" value="NAD(P)-bd_dom"/>
</dbReference>
<name>A0A7X1G9K7_9PSED</name>
<accession>A0A7X1G9K7</accession>
<dbReference type="FunFam" id="3.40.50.720:FF:000304">
    <property type="entry name" value="UDP-glucose 4,6-dehydratase"/>
    <property type="match status" value="1"/>
</dbReference>
<keyword evidence="3" id="KW-1185">Reference proteome</keyword>
<evidence type="ECO:0000313" key="2">
    <source>
        <dbReference type="EMBL" id="MBC2688392.1"/>
    </source>
</evidence>
<proteinExistence type="predicted"/>
<gene>
    <name evidence="2" type="ORF">H7995_01120</name>
</gene>
<organism evidence="2 3">
    <name type="scientific">Pseudomonas kielensis</name>
    <dbReference type="NCBI Taxonomy" id="2762577"/>
    <lineage>
        <taxon>Bacteria</taxon>
        <taxon>Pseudomonadati</taxon>
        <taxon>Pseudomonadota</taxon>
        <taxon>Gammaproteobacteria</taxon>
        <taxon>Pseudomonadales</taxon>
        <taxon>Pseudomonadaceae</taxon>
        <taxon>Pseudomonas</taxon>
    </lineage>
</organism>
<dbReference type="AlphaFoldDB" id="A0A7X1G9K7"/>
<evidence type="ECO:0000313" key="3">
    <source>
        <dbReference type="Proteomes" id="UP000526003"/>
    </source>
</evidence>
<dbReference type="Pfam" id="PF16363">
    <property type="entry name" value="GDP_Man_Dehyd"/>
    <property type="match status" value="1"/>
</dbReference>
<dbReference type="Gene3D" id="3.40.50.720">
    <property type="entry name" value="NAD(P)-binding Rossmann-like Domain"/>
    <property type="match status" value="1"/>
</dbReference>
<dbReference type="Proteomes" id="UP000526003">
    <property type="component" value="Unassembled WGS sequence"/>
</dbReference>
<feature type="domain" description="NAD(P)-binding" evidence="1">
    <location>
        <begin position="6"/>
        <end position="298"/>
    </location>
</feature>
<sequence length="351" mass="39175">MRKIVVTGGAGFAGSHIVDEVCRHFSDAKVVVFDKMTYAGDVRNISHHLFPNRVQLLVGDVADLDMCRRVVKDADLVIHAAAESHVDNSFGNSLEFTRTNVLGTHALMEACRQEKVRKIVHVSTDEVYGQVMEGAASENEVLRPTNPYSSSKAAAEMILQGYLQSYHEPIVIIRANNLYGIRQFPEKIIPRFICHMLTGRKLTLHGNGTNRRHYLSAQDFAEAVVFVAEKGEVGEVYNIGTTEEYTNLQVAELISKAFDKPSREVITYIPDRPFNDGRYSVSWDKLMHMGWKPKNNLSDDIGMLVDWYRDNFARYPELFGELPASAAVEVEVAGLLPVQEVSNGLAKGLSS</sequence>
<dbReference type="Gene3D" id="3.90.25.10">
    <property type="entry name" value="UDP-galactose 4-epimerase, domain 1"/>
    <property type="match status" value="1"/>
</dbReference>
<dbReference type="SUPFAM" id="SSF51735">
    <property type="entry name" value="NAD(P)-binding Rossmann-fold domains"/>
    <property type="match status" value="1"/>
</dbReference>
<reference evidence="2 3" key="1">
    <citation type="submission" date="2020-08" db="EMBL/GenBank/DDBJ databases">
        <title>Pseudomonas sp. nov.</title>
        <authorList>
            <person name="Gieschler S."/>
            <person name="Fiedler G."/>
            <person name="Brinks E."/>
            <person name="Boehnlein C."/>
            <person name="Franz C.M.A.P."/>
            <person name="Kabisch J."/>
        </authorList>
    </citation>
    <scope>NUCLEOTIDE SEQUENCE [LARGE SCALE GENOMIC DNA]</scope>
    <source>
        <strain evidence="2 3">MBT-1</strain>
    </source>
</reference>
<dbReference type="GO" id="GO:0009225">
    <property type="term" value="P:nucleotide-sugar metabolic process"/>
    <property type="evidence" value="ECO:0007669"/>
    <property type="project" value="UniProtKB-ARBA"/>
</dbReference>
<protein>
    <submittedName>
        <fullName evidence="2">GDP-mannose 4,6-dehydratase</fullName>
    </submittedName>
</protein>
<dbReference type="EMBL" id="JACMYG010000001">
    <property type="protein sequence ID" value="MBC2688392.1"/>
    <property type="molecule type" value="Genomic_DNA"/>
</dbReference>
<dbReference type="InterPro" id="IPR036291">
    <property type="entry name" value="NAD(P)-bd_dom_sf"/>
</dbReference>